<accession>A0AA42AYQ4</accession>
<dbReference type="EMBL" id="JAJJMA010266723">
    <property type="protein sequence ID" value="MCL7045177.1"/>
    <property type="molecule type" value="Genomic_DNA"/>
</dbReference>
<organism evidence="1 2">
    <name type="scientific">Papaver nudicaule</name>
    <name type="common">Iceland poppy</name>
    <dbReference type="NCBI Taxonomy" id="74823"/>
    <lineage>
        <taxon>Eukaryota</taxon>
        <taxon>Viridiplantae</taxon>
        <taxon>Streptophyta</taxon>
        <taxon>Embryophyta</taxon>
        <taxon>Tracheophyta</taxon>
        <taxon>Spermatophyta</taxon>
        <taxon>Magnoliopsida</taxon>
        <taxon>Ranunculales</taxon>
        <taxon>Papaveraceae</taxon>
        <taxon>Papaveroideae</taxon>
        <taxon>Papaver</taxon>
    </lineage>
</organism>
<dbReference type="Proteomes" id="UP001177140">
    <property type="component" value="Unassembled WGS sequence"/>
</dbReference>
<evidence type="ECO:0000313" key="2">
    <source>
        <dbReference type="Proteomes" id="UP001177140"/>
    </source>
</evidence>
<dbReference type="Gene3D" id="3.90.550.50">
    <property type="match status" value="1"/>
</dbReference>
<proteinExistence type="predicted"/>
<gene>
    <name evidence="1" type="ORF">MKW94_019414</name>
</gene>
<comment type="caution">
    <text evidence="1">The sequence shown here is derived from an EMBL/GenBank/DDBJ whole genome shotgun (WGS) entry which is preliminary data.</text>
</comment>
<dbReference type="AlphaFoldDB" id="A0AA42AYQ4"/>
<name>A0AA42AYQ4_PAPNU</name>
<evidence type="ECO:0000313" key="1">
    <source>
        <dbReference type="EMBL" id="MCL7045177.1"/>
    </source>
</evidence>
<reference evidence="1" key="1">
    <citation type="submission" date="2022-03" db="EMBL/GenBank/DDBJ databases">
        <title>A functionally conserved STORR gene fusion in Papaver species that diverged 16.8 million years ago.</title>
        <authorList>
            <person name="Catania T."/>
        </authorList>
    </citation>
    <scope>NUCLEOTIDE SEQUENCE</scope>
    <source>
        <strain evidence="1">S-191538</strain>
    </source>
</reference>
<protein>
    <submittedName>
        <fullName evidence="1">Uncharacterized protein</fullName>
    </submittedName>
</protein>
<dbReference type="PANTHER" id="PTHR10811">
    <property type="entry name" value="FRINGE-RELATED"/>
    <property type="match status" value="1"/>
</dbReference>
<keyword evidence="2" id="KW-1185">Reference proteome</keyword>
<sequence length="268" mass="30539">MMHTYGLGYGGAGFAISYPLAMQLEKVLDGCIDRYSYMHGSDERIGACLHEMGVPLTIELGFHQVDIRGDLYGLLAAHPIAPLVSLHHLDEVKPIFPTGMNQIESLENLAGAYTMDPGRTLQQSICHDFKRKWSVSVSWGYTVQIYPRLTFQTWKSWGNEPFTFNTRPISPEPCDRPLVYFLDNVDRVGENDETLTSYKRFVPEPGWNDCNRDDFRSVFAVHTVNITSPRMDPVEWSKAPRRQCCEITSPMDGTDNTVVQVRIKRCHF</sequence>
<dbReference type="Pfam" id="PF04646">
    <property type="entry name" value="DUF604"/>
    <property type="match status" value="1"/>
</dbReference>
<dbReference type="InterPro" id="IPR006740">
    <property type="entry name" value="DUF604"/>
</dbReference>